<feature type="signal peptide" evidence="1">
    <location>
        <begin position="1"/>
        <end position="23"/>
    </location>
</feature>
<dbReference type="InterPro" id="IPR052897">
    <property type="entry name" value="Sec-Metab_Biosynth_Hydrolase"/>
</dbReference>
<feature type="chain" id="PRO_5002080711" evidence="1">
    <location>
        <begin position="24"/>
        <end position="253"/>
    </location>
</feature>
<dbReference type="Gene3D" id="3.40.50.1820">
    <property type="entry name" value="alpha/beta hydrolase"/>
    <property type="match status" value="1"/>
</dbReference>
<evidence type="ECO:0000313" key="4">
    <source>
        <dbReference type="Proteomes" id="UP000030853"/>
    </source>
</evidence>
<gene>
    <name evidence="3" type="ORF">QU24_11640</name>
</gene>
<dbReference type="Proteomes" id="UP000030853">
    <property type="component" value="Unassembled WGS sequence"/>
</dbReference>
<accession>A0A0B1R8E0</accession>
<sequence length="253" mass="27043">MKLKKLTLAAGILLAMAGGVAQAEAQPIKNIVLVHGAFVGGAGWRPVYDRLTHDGYKVTLVQEPLTGFPEDVTATRRIIDQQNGPVILVGHSYGGAIISEAGNDNKVVGLVYIAAHALDNGETEASNGKKFPNSAHPFAKSTDGYLTIAPENYHSDFAADLPAAEADFEAHAQMPTNAAVFTANIPDPAWKTKPSWYMVAKADKIINPDLERMYAKRAHSHTVEIAGASHSVYESHPADVAKLIEQAAQQAQP</sequence>
<dbReference type="EMBL" id="JTJJ01000039">
    <property type="protein sequence ID" value="KHJ67931.1"/>
    <property type="molecule type" value="Genomic_DNA"/>
</dbReference>
<dbReference type="InterPro" id="IPR029058">
    <property type="entry name" value="AB_hydrolase_fold"/>
</dbReference>
<dbReference type="RefSeq" id="WP_039331107.1">
    <property type="nucleotide sequence ID" value="NZ_JTJJ01000039.1"/>
</dbReference>
<keyword evidence="1" id="KW-0732">Signal</keyword>
<keyword evidence="3" id="KW-0378">Hydrolase</keyword>
<proteinExistence type="predicted"/>
<dbReference type="AlphaFoldDB" id="A0A0B1R8E0"/>
<comment type="caution">
    <text evidence="3">The sequence shown here is derived from an EMBL/GenBank/DDBJ whole genome shotgun (WGS) entry which is preliminary data.</text>
</comment>
<dbReference type="PANTHER" id="PTHR37017">
    <property type="entry name" value="AB HYDROLASE-1 DOMAIN-CONTAINING PROTEIN-RELATED"/>
    <property type="match status" value="1"/>
</dbReference>
<evidence type="ECO:0000256" key="1">
    <source>
        <dbReference type="SAM" id="SignalP"/>
    </source>
</evidence>
<dbReference type="InterPro" id="IPR000073">
    <property type="entry name" value="AB_hydrolase_1"/>
</dbReference>
<dbReference type="PANTHER" id="PTHR37017:SF11">
    <property type="entry name" value="ESTERASE_LIPASE_THIOESTERASE DOMAIN-CONTAINING PROTEIN"/>
    <property type="match status" value="1"/>
</dbReference>
<protein>
    <submittedName>
        <fullName evidence="3">Hydrolase</fullName>
    </submittedName>
</protein>
<feature type="domain" description="AB hydrolase-1" evidence="2">
    <location>
        <begin position="31"/>
        <end position="242"/>
    </location>
</feature>
<organism evidence="3 4">
    <name type="scientific">Pantoea rodasii</name>
    <dbReference type="NCBI Taxonomy" id="1076549"/>
    <lineage>
        <taxon>Bacteria</taxon>
        <taxon>Pseudomonadati</taxon>
        <taxon>Pseudomonadota</taxon>
        <taxon>Gammaproteobacteria</taxon>
        <taxon>Enterobacterales</taxon>
        <taxon>Erwiniaceae</taxon>
        <taxon>Pantoea</taxon>
    </lineage>
</organism>
<dbReference type="Pfam" id="PF12697">
    <property type="entry name" value="Abhydrolase_6"/>
    <property type="match status" value="1"/>
</dbReference>
<dbReference type="GO" id="GO:0016787">
    <property type="term" value="F:hydrolase activity"/>
    <property type="evidence" value="ECO:0007669"/>
    <property type="project" value="UniProtKB-KW"/>
</dbReference>
<dbReference type="SUPFAM" id="SSF53474">
    <property type="entry name" value="alpha/beta-Hydrolases"/>
    <property type="match status" value="1"/>
</dbReference>
<name>A0A0B1R8E0_9GAMM</name>
<evidence type="ECO:0000259" key="2">
    <source>
        <dbReference type="Pfam" id="PF12697"/>
    </source>
</evidence>
<reference evidence="3 4" key="1">
    <citation type="submission" date="2014-11" db="EMBL/GenBank/DDBJ databases">
        <title>Genome sequencing of Pantoea rodasii ND03.</title>
        <authorList>
            <person name="Muhamad Yunos N.Y."/>
            <person name="Chan K.-G."/>
        </authorList>
    </citation>
    <scope>NUCLEOTIDE SEQUENCE [LARGE SCALE GENOMIC DNA]</scope>
    <source>
        <strain evidence="3 4">ND03</strain>
    </source>
</reference>
<evidence type="ECO:0000313" key="3">
    <source>
        <dbReference type="EMBL" id="KHJ67931.1"/>
    </source>
</evidence>